<keyword evidence="4 7" id="KW-0418">Kinase</keyword>
<keyword evidence="5" id="KW-0067">ATP-binding</keyword>
<evidence type="ECO:0000313" key="8">
    <source>
        <dbReference type="Proteomes" id="UP001287356"/>
    </source>
</evidence>
<keyword evidence="8" id="KW-1185">Reference proteome</keyword>
<reference evidence="7" key="2">
    <citation type="submission" date="2023-06" db="EMBL/GenBank/DDBJ databases">
        <authorList>
            <consortium name="Lawrence Berkeley National Laboratory"/>
            <person name="Haridas S."/>
            <person name="Hensen N."/>
            <person name="Bonometti L."/>
            <person name="Westerberg I."/>
            <person name="Brannstrom I.O."/>
            <person name="Guillou S."/>
            <person name="Cros-Aarteil S."/>
            <person name="Calhoun S."/>
            <person name="Kuo A."/>
            <person name="Mondo S."/>
            <person name="Pangilinan J."/>
            <person name="Riley R."/>
            <person name="Labutti K."/>
            <person name="Andreopoulos B."/>
            <person name="Lipzen A."/>
            <person name="Chen C."/>
            <person name="Yanf M."/>
            <person name="Daum C."/>
            <person name="Ng V."/>
            <person name="Clum A."/>
            <person name="Steindorff A."/>
            <person name="Ohm R."/>
            <person name="Martin F."/>
            <person name="Silar P."/>
            <person name="Natvig D."/>
            <person name="Lalanne C."/>
            <person name="Gautier V."/>
            <person name="Ament-Velasquez S.L."/>
            <person name="Kruys A."/>
            <person name="Hutchinson M.I."/>
            <person name="Powell A.J."/>
            <person name="Barry K."/>
            <person name="Miller A.N."/>
            <person name="Grigoriev I.V."/>
            <person name="Debuchy R."/>
            <person name="Gladieux P."/>
            <person name="Thoren M.H."/>
            <person name="Johannesson H."/>
        </authorList>
    </citation>
    <scope>NUCLEOTIDE SEQUENCE</scope>
    <source>
        <strain evidence="7">CBS 958.72</strain>
    </source>
</reference>
<evidence type="ECO:0000256" key="5">
    <source>
        <dbReference type="ARBA" id="ARBA00022840"/>
    </source>
</evidence>
<keyword evidence="2" id="KW-0808">Transferase</keyword>
<proteinExistence type="predicted"/>
<evidence type="ECO:0000256" key="1">
    <source>
        <dbReference type="ARBA" id="ARBA00012513"/>
    </source>
</evidence>
<dbReference type="CDD" id="cd00180">
    <property type="entry name" value="PKc"/>
    <property type="match status" value="1"/>
</dbReference>
<keyword evidence="3" id="KW-0547">Nucleotide-binding</keyword>
<evidence type="ECO:0000313" key="7">
    <source>
        <dbReference type="EMBL" id="KAK3382680.1"/>
    </source>
</evidence>
<evidence type="ECO:0000259" key="6">
    <source>
        <dbReference type="PROSITE" id="PS50011"/>
    </source>
</evidence>
<dbReference type="PANTHER" id="PTHR43671">
    <property type="entry name" value="SERINE/THREONINE-PROTEIN KINASE NEK"/>
    <property type="match status" value="1"/>
</dbReference>
<protein>
    <recommendedName>
        <fullName evidence="1">non-specific serine/threonine protein kinase</fullName>
        <ecNumber evidence="1">2.7.11.1</ecNumber>
    </recommendedName>
</protein>
<dbReference type="Gene3D" id="1.10.510.10">
    <property type="entry name" value="Transferase(Phosphotransferase) domain 1"/>
    <property type="match status" value="1"/>
</dbReference>
<dbReference type="Proteomes" id="UP001287356">
    <property type="component" value="Unassembled WGS sequence"/>
</dbReference>
<dbReference type="SUPFAM" id="SSF56112">
    <property type="entry name" value="Protein kinase-like (PK-like)"/>
    <property type="match status" value="1"/>
</dbReference>
<dbReference type="SMART" id="SM00220">
    <property type="entry name" value="S_TKc"/>
    <property type="match status" value="1"/>
</dbReference>
<evidence type="ECO:0000256" key="2">
    <source>
        <dbReference type="ARBA" id="ARBA00022679"/>
    </source>
</evidence>
<dbReference type="InterPro" id="IPR000719">
    <property type="entry name" value="Prot_kinase_dom"/>
</dbReference>
<reference evidence="7" key="1">
    <citation type="journal article" date="2023" name="Mol. Phylogenet. Evol.">
        <title>Genome-scale phylogeny and comparative genomics of the fungal order Sordariales.</title>
        <authorList>
            <person name="Hensen N."/>
            <person name="Bonometti L."/>
            <person name="Westerberg I."/>
            <person name="Brannstrom I.O."/>
            <person name="Guillou S."/>
            <person name="Cros-Aarteil S."/>
            <person name="Calhoun S."/>
            <person name="Haridas S."/>
            <person name="Kuo A."/>
            <person name="Mondo S."/>
            <person name="Pangilinan J."/>
            <person name="Riley R."/>
            <person name="LaButti K."/>
            <person name="Andreopoulos B."/>
            <person name="Lipzen A."/>
            <person name="Chen C."/>
            <person name="Yan M."/>
            <person name="Daum C."/>
            <person name="Ng V."/>
            <person name="Clum A."/>
            <person name="Steindorff A."/>
            <person name="Ohm R.A."/>
            <person name="Martin F."/>
            <person name="Silar P."/>
            <person name="Natvig D.O."/>
            <person name="Lalanne C."/>
            <person name="Gautier V."/>
            <person name="Ament-Velasquez S.L."/>
            <person name="Kruys A."/>
            <person name="Hutchinson M.I."/>
            <person name="Powell A.J."/>
            <person name="Barry K."/>
            <person name="Miller A.N."/>
            <person name="Grigoriev I.V."/>
            <person name="Debuchy R."/>
            <person name="Gladieux P."/>
            <person name="Hiltunen Thoren M."/>
            <person name="Johannesson H."/>
        </authorList>
    </citation>
    <scope>NUCLEOTIDE SEQUENCE</scope>
    <source>
        <strain evidence="7">CBS 958.72</strain>
    </source>
</reference>
<dbReference type="InterPro" id="IPR050660">
    <property type="entry name" value="NEK_Ser/Thr_kinase"/>
</dbReference>
<dbReference type="AlphaFoldDB" id="A0AAE0NJR7"/>
<dbReference type="PROSITE" id="PS50011">
    <property type="entry name" value="PROTEIN_KINASE_DOM"/>
    <property type="match status" value="1"/>
</dbReference>
<dbReference type="GO" id="GO:0004674">
    <property type="term" value="F:protein serine/threonine kinase activity"/>
    <property type="evidence" value="ECO:0007669"/>
    <property type="project" value="UniProtKB-EC"/>
</dbReference>
<organism evidence="7 8">
    <name type="scientific">Lasiosphaeria ovina</name>
    <dbReference type="NCBI Taxonomy" id="92902"/>
    <lineage>
        <taxon>Eukaryota</taxon>
        <taxon>Fungi</taxon>
        <taxon>Dikarya</taxon>
        <taxon>Ascomycota</taxon>
        <taxon>Pezizomycotina</taxon>
        <taxon>Sordariomycetes</taxon>
        <taxon>Sordariomycetidae</taxon>
        <taxon>Sordariales</taxon>
        <taxon>Lasiosphaeriaceae</taxon>
        <taxon>Lasiosphaeria</taxon>
    </lineage>
</organism>
<evidence type="ECO:0000256" key="3">
    <source>
        <dbReference type="ARBA" id="ARBA00022741"/>
    </source>
</evidence>
<evidence type="ECO:0000256" key="4">
    <source>
        <dbReference type="ARBA" id="ARBA00022777"/>
    </source>
</evidence>
<dbReference type="EC" id="2.7.11.1" evidence="1"/>
<feature type="domain" description="Protein kinase" evidence="6">
    <location>
        <begin position="156"/>
        <end position="483"/>
    </location>
</feature>
<sequence>MPPTDVIHEFKDYVENYITDHGCHGQDLWGPRDFVPRVALADFWDRDKVIDVLCSGGTYRADITKILDDHLVGFSILVWISRPRSINLFMSVGGGLDDAKLPRSGTPTEWEDVPENKDILDEFCKAQWKFCPLTLDHRLRLSNLDSFHIIPITSKELLDPQADEEEAVVVYKATWHSSCLGLLASPRVILKVYHHRNKEVSAMLCNEVDVYSLLEPNAFKHIIGYFGSFEQKGMSTIVLEYASGGNLLEYLEKTVPPHRPDERYALWDSFFQLLLGLHATHNLNPTAENVNELGQIHQDIRPQNILIAGTETNPYRVRFKLADFGAAHVRSCRKQGLDTMGAQRKVNGMFSAPESRRDDNLTKPQLCECDIWSLGAVASELLVWSLKGDDMRQEYQAMRRDATRKTRLDGGYHEGCFHDGDCRLRVVDEWHKSLLASEEEDDIISPLVSNIILEHMLVANPGDRSNATKVYQAWSNESGSARLLEGRRISYPSQLPPVPRGKSFNSMMSAQASEARSLRRQVGVEPWLPRPMSSEPTAISTTTPMQRRSMNSADLNTSNLSTEHMRRDPQWHYRQSGNWAEIDNPGLSSGRHRLKGSEGRDQVFVVDDSISMTVHQDQMGKTVRVLTRILKSGDVDPDKIINLYYTSSRKPVSKSRATQLQDDIGNHEFSGKPCDIFESLDSIKTDHDRSKPLSIYILTNGRWNAAKDNPTDVCKLDSIIKQILRRNYDAARISNHVGIQFIRFYGSGQEDAVGKERLQFLDDRLEEQFEGLGIPRTDIVDTTDWDGDVCKMLLGGVFRDADNLASPDQV</sequence>
<dbReference type="InterPro" id="IPR011009">
    <property type="entry name" value="Kinase-like_dom_sf"/>
</dbReference>
<comment type="caution">
    <text evidence="7">The sequence shown here is derived from an EMBL/GenBank/DDBJ whole genome shotgun (WGS) entry which is preliminary data.</text>
</comment>
<accession>A0AAE0NJR7</accession>
<gene>
    <name evidence="7" type="ORF">B0T24DRAFT_564963</name>
</gene>
<name>A0AAE0NJR7_9PEZI</name>
<dbReference type="EMBL" id="JAULSN010000001">
    <property type="protein sequence ID" value="KAK3382680.1"/>
    <property type="molecule type" value="Genomic_DNA"/>
</dbReference>
<dbReference type="Pfam" id="PF00069">
    <property type="entry name" value="Pkinase"/>
    <property type="match status" value="1"/>
</dbReference>
<dbReference type="PANTHER" id="PTHR43671:SF13">
    <property type="entry name" value="SERINE_THREONINE-PROTEIN KINASE NEK2"/>
    <property type="match status" value="1"/>
</dbReference>
<dbReference type="GO" id="GO:0005524">
    <property type="term" value="F:ATP binding"/>
    <property type="evidence" value="ECO:0007669"/>
    <property type="project" value="UniProtKB-KW"/>
</dbReference>